<organism evidence="3 4">
    <name type="scientific">Paradevosia shaoguanensis</name>
    <dbReference type="NCBI Taxonomy" id="1335043"/>
    <lineage>
        <taxon>Bacteria</taxon>
        <taxon>Pseudomonadati</taxon>
        <taxon>Pseudomonadota</taxon>
        <taxon>Alphaproteobacteria</taxon>
        <taxon>Hyphomicrobiales</taxon>
        <taxon>Devosiaceae</taxon>
        <taxon>Paradevosia</taxon>
    </lineage>
</organism>
<dbReference type="EMBL" id="JALAZD010000001">
    <property type="protein sequence ID" value="MCI0125825.1"/>
    <property type="molecule type" value="Genomic_DNA"/>
</dbReference>
<protein>
    <submittedName>
        <fullName evidence="3">Response regulator</fullName>
    </submittedName>
</protein>
<reference evidence="3" key="1">
    <citation type="submission" date="2022-03" db="EMBL/GenBank/DDBJ databases">
        <title>The complete genome sequence of a Methyloterrigena soli.</title>
        <authorList>
            <person name="Zi Z."/>
        </authorList>
    </citation>
    <scope>NUCLEOTIDE SEQUENCE</scope>
    <source>
        <strain evidence="3">M48</strain>
    </source>
</reference>
<evidence type="ECO:0000313" key="3">
    <source>
        <dbReference type="EMBL" id="MCI0125825.1"/>
    </source>
</evidence>
<proteinExistence type="predicted"/>
<comment type="caution">
    <text evidence="3">The sequence shown here is derived from an EMBL/GenBank/DDBJ whole genome shotgun (WGS) entry which is preliminary data.</text>
</comment>
<accession>A0AA41QJR2</accession>
<dbReference type="InterPro" id="IPR001789">
    <property type="entry name" value="Sig_transdc_resp-reg_receiver"/>
</dbReference>
<dbReference type="Gene3D" id="3.40.50.2300">
    <property type="match status" value="1"/>
</dbReference>
<dbReference type="PROSITE" id="PS50110">
    <property type="entry name" value="RESPONSE_REGULATORY"/>
    <property type="match status" value="1"/>
</dbReference>
<dbReference type="Pfam" id="PF00072">
    <property type="entry name" value="Response_reg"/>
    <property type="match status" value="1"/>
</dbReference>
<evidence type="ECO:0000256" key="1">
    <source>
        <dbReference type="PROSITE-ProRule" id="PRU00169"/>
    </source>
</evidence>
<name>A0AA41QJR2_9HYPH</name>
<keyword evidence="4" id="KW-1185">Reference proteome</keyword>
<gene>
    <name evidence="3" type="ORF">ML536_03180</name>
</gene>
<feature type="domain" description="Response regulatory" evidence="2">
    <location>
        <begin position="1"/>
        <end position="102"/>
    </location>
</feature>
<keyword evidence="1" id="KW-0597">Phosphoprotein</keyword>
<dbReference type="InterPro" id="IPR011006">
    <property type="entry name" value="CheY-like_superfamily"/>
</dbReference>
<dbReference type="SUPFAM" id="SSF52172">
    <property type="entry name" value="CheY-like"/>
    <property type="match status" value="1"/>
</dbReference>
<feature type="modified residue" description="4-aspartylphosphate" evidence="1">
    <location>
        <position position="42"/>
    </location>
</feature>
<evidence type="ECO:0000259" key="2">
    <source>
        <dbReference type="PROSITE" id="PS50110"/>
    </source>
</evidence>
<dbReference type="AlphaFoldDB" id="A0AA41QJR2"/>
<dbReference type="GO" id="GO:0000160">
    <property type="term" value="P:phosphorelay signal transduction system"/>
    <property type="evidence" value="ECO:0007669"/>
    <property type="project" value="InterPro"/>
</dbReference>
<sequence>MIASGIAQMLEEYGYESVRSAHSYADAESAVRDAHYDAAILDVMLSTRHVWPIATLLRERGTPFLLLTGLNAESIDSEFRDAPVIFKPFGERELVSALNALM</sequence>
<evidence type="ECO:0000313" key="4">
    <source>
        <dbReference type="Proteomes" id="UP001156140"/>
    </source>
</evidence>
<dbReference type="Proteomes" id="UP001156140">
    <property type="component" value="Unassembled WGS sequence"/>
</dbReference>